<dbReference type="SUPFAM" id="SSF54373">
    <property type="entry name" value="FAD-linked reductases, C-terminal domain"/>
    <property type="match status" value="1"/>
</dbReference>
<feature type="domain" description="Glucose-methanol-choline oxidoreductase N-terminal" evidence="3">
    <location>
        <begin position="273"/>
        <end position="287"/>
    </location>
</feature>
<name>A0A8H7WAI3_9HELO</name>
<dbReference type="EMBL" id="JAFJYH010000101">
    <property type="protein sequence ID" value="KAG4419653.1"/>
    <property type="molecule type" value="Genomic_DNA"/>
</dbReference>
<dbReference type="SUPFAM" id="SSF51905">
    <property type="entry name" value="FAD/NAD(P)-binding domain"/>
    <property type="match status" value="1"/>
</dbReference>
<dbReference type="InterPro" id="IPR000172">
    <property type="entry name" value="GMC_OxRdtase_N"/>
</dbReference>
<dbReference type="Gene3D" id="3.30.560.10">
    <property type="entry name" value="Glucose Oxidase, domain 3"/>
    <property type="match status" value="1"/>
</dbReference>
<feature type="binding site" evidence="2">
    <location>
        <position position="234"/>
    </location>
    <ligand>
        <name>FAD</name>
        <dbReference type="ChEBI" id="CHEBI:57692"/>
    </ligand>
</feature>
<sequence length="597" mass="64387">MSTSIPTEVDIIIAGGGAAGCLLAHRLSTAHPTLSILLIEGGAKNRDHPQIVHPGLFITNLVPGSTTARFYTSVAAKEVNGREVAVAAGGCLGGGSAVNLMCYVRASESDYDGFGMEGWGSQGLIPLLKKHETIHLPKNEVSARTHGWEGEFQISQGGTYHQEELMEDFLGASSAAGWGRTADPMDLKTGNAFGPLAAWIDPKTGLRQDGAHVLIHPLMDAASTSLQLLTDHDVVRVLFDTSKKATGVEVLSRHNQSTPITITAQKLVVLSAGAFGSPLILERSGVGSQEVLSKIGVEPVYINQNVGNNYQDHPLIAWPYISSAGPETSLDCLLNGSLAVPDALAKENNILSSNHIEGIGKIRPNATDLANFSPKLQELWARDFADKADKPAALALLASIHFGDHKDTPGQYFSMGTALAYPYSRGYVHASSKDVKDAPVFDVGFFKEEVDIEMFVWIYKKQREVARRMERYRGPLKSCNPMFKEGSEASFEVADRDVGTVERGEIRDVKYGKEDDEAIVECLRGRVETMWHSLGTCAMKLLNEGGVVDGELNVYGVEGLKVADLSIVPKMVGANTYSTALLMGEKAAQIILKELKL</sequence>
<dbReference type="PANTHER" id="PTHR11552:SF78">
    <property type="entry name" value="GLUCOSE-METHANOL-CHOLINE OXIDOREDUCTASE N-TERMINAL DOMAIN-CONTAINING PROTEIN"/>
    <property type="match status" value="1"/>
</dbReference>
<dbReference type="AlphaFoldDB" id="A0A8H7WAI3"/>
<gene>
    <name evidence="4" type="ORF">IFR04_007250</name>
</gene>
<keyword evidence="5" id="KW-1185">Reference proteome</keyword>
<reference evidence="4" key="1">
    <citation type="submission" date="2021-02" db="EMBL/GenBank/DDBJ databases">
        <title>Genome sequence Cadophora malorum strain M34.</title>
        <authorList>
            <person name="Stefanovic E."/>
            <person name="Vu D."/>
            <person name="Scully C."/>
            <person name="Dijksterhuis J."/>
            <person name="Roader J."/>
            <person name="Houbraken J."/>
        </authorList>
    </citation>
    <scope>NUCLEOTIDE SEQUENCE</scope>
    <source>
        <strain evidence="4">M34</strain>
    </source>
</reference>
<proteinExistence type="inferred from homology"/>
<dbReference type="PANTHER" id="PTHR11552">
    <property type="entry name" value="GLUCOSE-METHANOL-CHOLINE GMC OXIDOREDUCTASE"/>
    <property type="match status" value="1"/>
</dbReference>
<comment type="caution">
    <text evidence="4">The sequence shown here is derived from an EMBL/GenBank/DDBJ whole genome shotgun (WGS) entry which is preliminary data.</text>
</comment>
<evidence type="ECO:0000259" key="3">
    <source>
        <dbReference type="PROSITE" id="PS00624"/>
    </source>
</evidence>
<dbReference type="OrthoDB" id="269227at2759"/>
<dbReference type="InterPro" id="IPR007867">
    <property type="entry name" value="GMC_OxRtase_C"/>
</dbReference>
<organism evidence="4 5">
    <name type="scientific">Cadophora malorum</name>
    <dbReference type="NCBI Taxonomy" id="108018"/>
    <lineage>
        <taxon>Eukaryota</taxon>
        <taxon>Fungi</taxon>
        <taxon>Dikarya</taxon>
        <taxon>Ascomycota</taxon>
        <taxon>Pezizomycotina</taxon>
        <taxon>Leotiomycetes</taxon>
        <taxon>Helotiales</taxon>
        <taxon>Ploettnerulaceae</taxon>
        <taxon>Cadophora</taxon>
    </lineage>
</organism>
<keyword evidence="2" id="KW-0285">Flavoprotein</keyword>
<dbReference type="PIRSF" id="PIRSF000137">
    <property type="entry name" value="Alcohol_oxidase"/>
    <property type="match status" value="1"/>
</dbReference>
<comment type="cofactor">
    <cofactor evidence="2">
        <name>FAD</name>
        <dbReference type="ChEBI" id="CHEBI:57692"/>
    </cofactor>
</comment>
<evidence type="ECO:0000256" key="2">
    <source>
        <dbReference type="PIRSR" id="PIRSR000137-2"/>
    </source>
</evidence>
<keyword evidence="2" id="KW-0274">FAD</keyword>
<evidence type="ECO:0000313" key="4">
    <source>
        <dbReference type="EMBL" id="KAG4419653.1"/>
    </source>
</evidence>
<evidence type="ECO:0000313" key="5">
    <source>
        <dbReference type="Proteomes" id="UP000664132"/>
    </source>
</evidence>
<dbReference type="InterPro" id="IPR012132">
    <property type="entry name" value="GMC_OxRdtase"/>
</dbReference>
<dbReference type="Gene3D" id="3.50.50.60">
    <property type="entry name" value="FAD/NAD(P)-binding domain"/>
    <property type="match status" value="1"/>
</dbReference>
<dbReference type="Pfam" id="PF05199">
    <property type="entry name" value="GMC_oxred_C"/>
    <property type="match status" value="1"/>
</dbReference>
<comment type="similarity">
    <text evidence="1">Belongs to the GMC oxidoreductase family.</text>
</comment>
<dbReference type="Pfam" id="PF00732">
    <property type="entry name" value="GMC_oxred_N"/>
    <property type="match status" value="1"/>
</dbReference>
<dbReference type="InterPro" id="IPR036188">
    <property type="entry name" value="FAD/NAD-bd_sf"/>
</dbReference>
<feature type="binding site" evidence="2">
    <location>
        <begin position="531"/>
        <end position="532"/>
    </location>
    <ligand>
        <name>FAD</name>
        <dbReference type="ChEBI" id="CHEBI:57692"/>
    </ligand>
</feature>
<dbReference type="GO" id="GO:0050660">
    <property type="term" value="F:flavin adenine dinucleotide binding"/>
    <property type="evidence" value="ECO:0007669"/>
    <property type="project" value="InterPro"/>
</dbReference>
<dbReference type="GO" id="GO:0016614">
    <property type="term" value="F:oxidoreductase activity, acting on CH-OH group of donors"/>
    <property type="evidence" value="ECO:0007669"/>
    <property type="project" value="InterPro"/>
</dbReference>
<accession>A0A8H7WAI3</accession>
<protein>
    <recommendedName>
        <fullName evidence="3">Glucose-methanol-choline oxidoreductase N-terminal domain-containing protein</fullName>
    </recommendedName>
</protein>
<dbReference type="PROSITE" id="PS00624">
    <property type="entry name" value="GMC_OXRED_2"/>
    <property type="match status" value="1"/>
</dbReference>
<evidence type="ECO:0000256" key="1">
    <source>
        <dbReference type="ARBA" id="ARBA00010790"/>
    </source>
</evidence>
<dbReference type="Proteomes" id="UP000664132">
    <property type="component" value="Unassembled WGS sequence"/>
</dbReference>